<keyword evidence="1" id="KW-0812">Transmembrane</keyword>
<feature type="chain" id="PRO_5047154932" evidence="2">
    <location>
        <begin position="34"/>
        <end position="248"/>
    </location>
</feature>
<keyword evidence="1" id="KW-0813">Transport</keyword>
<dbReference type="Pfam" id="PF07715">
    <property type="entry name" value="Plug"/>
    <property type="match status" value="1"/>
</dbReference>
<keyword evidence="2" id="KW-0732">Signal</keyword>
<keyword evidence="1" id="KW-0998">Cell outer membrane</keyword>
<dbReference type="SUPFAM" id="SSF49478">
    <property type="entry name" value="Cna protein B-type domain"/>
    <property type="match status" value="1"/>
</dbReference>
<proteinExistence type="inferred from homology"/>
<feature type="domain" description="TonB-dependent receptor plug" evidence="3">
    <location>
        <begin position="130"/>
        <end position="233"/>
    </location>
</feature>
<dbReference type="Gene3D" id="2.60.40.1120">
    <property type="entry name" value="Carboxypeptidase-like, regulatory domain"/>
    <property type="match status" value="1"/>
</dbReference>
<dbReference type="PANTHER" id="PTHR30069">
    <property type="entry name" value="TONB-DEPENDENT OUTER MEMBRANE RECEPTOR"/>
    <property type="match status" value="1"/>
</dbReference>
<evidence type="ECO:0000259" key="3">
    <source>
        <dbReference type="Pfam" id="PF07715"/>
    </source>
</evidence>
<accession>A0ABY6BHQ8</accession>
<dbReference type="Gene3D" id="2.170.130.10">
    <property type="entry name" value="TonB-dependent receptor, plug domain"/>
    <property type="match status" value="1"/>
</dbReference>
<keyword evidence="1" id="KW-1134">Transmembrane beta strand</keyword>
<sequence length="248" mass="25515">MSTLTHGRSGRSFRRSALVLALGAVIASGAALAQKATGEIFGHAGANASVTIENTDTGLTREITADASGRFSFSQLPTGHYRVTSDGATRDVQVKVGTGSEVNFADKDSQKLEAIEVTGNAINPIDVSSVESSTVFTADQIAALPVARDISSVALLAPGTVRGDSGFESLGGGPLASFGGASVAENGYYINGFDVTNIRNFTSFANLPFEAIGEQQVKTGGYGAEFGRSLGGVINIVTKRGTNEFKGV</sequence>
<gene>
    <name evidence="4" type="ORF">N4264_02900</name>
</gene>
<dbReference type="Proteomes" id="UP001064632">
    <property type="component" value="Chromosome"/>
</dbReference>
<organism evidence="4 5">
    <name type="scientific">Tahibacter amnicola</name>
    <dbReference type="NCBI Taxonomy" id="2976241"/>
    <lineage>
        <taxon>Bacteria</taxon>
        <taxon>Pseudomonadati</taxon>
        <taxon>Pseudomonadota</taxon>
        <taxon>Gammaproteobacteria</taxon>
        <taxon>Lysobacterales</taxon>
        <taxon>Rhodanobacteraceae</taxon>
        <taxon>Tahibacter</taxon>
    </lineage>
</organism>
<dbReference type="InterPro" id="IPR037066">
    <property type="entry name" value="Plug_dom_sf"/>
</dbReference>
<evidence type="ECO:0000313" key="5">
    <source>
        <dbReference type="Proteomes" id="UP001064632"/>
    </source>
</evidence>
<protein>
    <submittedName>
        <fullName evidence="4">Plug and carboxypeptidase regulatory-like domain-containing protein</fullName>
    </submittedName>
</protein>
<keyword evidence="1" id="KW-0472">Membrane</keyword>
<dbReference type="PROSITE" id="PS52016">
    <property type="entry name" value="TONB_DEPENDENT_REC_3"/>
    <property type="match status" value="1"/>
</dbReference>
<feature type="signal peptide" evidence="2">
    <location>
        <begin position="1"/>
        <end position="33"/>
    </location>
</feature>
<dbReference type="RefSeq" id="WP_261695573.1">
    <property type="nucleotide sequence ID" value="NZ_CP104694.1"/>
</dbReference>
<evidence type="ECO:0000256" key="2">
    <source>
        <dbReference type="SAM" id="SignalP"/>
    </source>
</evidence>
<dbReference type="Pfam" id="PF13620">
    <property type="entry name" value="CarboxypepD_reg"/>
    <property type="match status" value="1"/>
</dbReference>
<evidence type="ECO:0000256" key="1">
    <source>
        <dbReference type="PROSITE-ProRule" id="PRU01360"/>
    </source>
</evidence>
<dbReference type="SUPFAM" id="SSF56935">
    <property type="entry name" value="Porins"/>
    <property type="match status" value="1"/>
</dbReference>
<comment type="subcellular location">
    <subcellularLocation>
        <location evidence="1">Cell outer membrane</location>
        <topology evidence="1">Multi-pass membrane protein</topology>
    </subcellularLocation>
</comment>
<name>A0ABY6BHQ8_9GAMM</name>
<dbReference type="InterPro" id="IPR012910">
    <property type="entry name" value="Plug_dom"/>
</dbReference>
<keyword evidence="5" id="KW-1185">Reference proteome</keyword>
<evidence type="ECO:0000313" key="4">
    <source>
        <dbReference type="EMBL" id="UXI68615.1"/>
    </source>
</evidence>
<reference evidence="4" key="1">
    <citation type="submission" date="2022-09" db="EMBL/GenBank/DDBJ databases">
        <title>Tahibacter sp. nov., isolated from a fresh water.</title>
        <authorList>
            <person name="Baek J.H."/>
            <person name="Lee J.K."/>
            <person name="Kim J.M."/>
            <person name="Jeon C.O."/>
        </authorList>
    </citation>
    <scope>NUCLEOTIDE SEQUENCE</scope>
    <source>
        <strain evidence="4">W38</strain>
    </source>
</reference>
<dbReference type="InterPro" id="IPR039426">
    <property type="entry name" value="TonB-dep_rcpt-like"/>
</dbReference>
<comment type="similarity">
    <text evidence="1">Belongs to the TonB-dependent receptor family.</text>
</comment>
<dbReference type="EMBL" id="CP104694">
    <property type="protein sequence ID" value="UXI68615.1"/>
    <property type="molecule type" value="Genomic_DNA"/>
</dbReference>
<dbReference type="PANTHER" id="PTHR30069:SF46">
    <property type="entry name" value="OAR PROTEIN"/>
    <property type="match status" value="1"/>
</dbReference>